<organism evidence="1 2">
    <name type="scientific">Eufriesea mexicana</name>
    <dbReference type="NCBI Taxonomy" id="516756"/>
    <lineage>
        <taxon>Eukaryota</taxon>
        <taxon>Metazoa</taxon>
        <taxon>Ecdysozoa</taxon>
        <taxon>Arthropoda</taxon>
        <taxon>Hexapoda</taxon>
        <taxon>Insecta</taxon>
        <taxon>Pterygota</taxon>
        <taxon>Neoptera</taxon>
        <taxon>Endopterygota</taxon>
        <taxon>Hymenoptera</taxon>
        <taxon>Apocrita</taxon>
        <taxon>Aculeata</taxon>
        <taxon>Apoidea</taxon>
        <taxon>Anthophila</taxon>
        <taxon>Apidae</taxon>
        <taxon>Eufriesea</taxon>
    </lineage>
</organism>
<gene>
    <name evidence="1" type="ORF">WN48_03332</name>
</gene>
<dbReference type="AlphaFoldDB" id="A0A310SF64"/>
<sequence>VQQKIINIIKRFKFEDLELSVMPIFPETSWANIRSNLVKYNEKFSSSNVAQLIKIAITVSQKYFFSTNKNVSFNILDGIAKSLGFEGSKRFKLMGKDIKSLSELCWRKKEGTINYKNINKNLVFKDGAPDRKETGISFTQQKQRRRYAEKCFGDNPPTLEVLVINRPGISLSQKDVTIKLPNENIHVTWEFRSRNIATCLTKLIERRILNPPVPYYISNLMMLGKNEFTLQNN</sequence>
<protein>
    <submittedName>
        <fullName evidence="1">Uncharacterized protein</fullName>
    </submittedName>
</protein>
<evidence type="ECO:0000313" key="1">
    <source>
        <dbReference type="EMBL" id="OAD52040.1"/>
    </source>
</evidence>
<name>A0A310SF64_9HYME</name>
<reference evidence="1 2" key="1">
    <citation type="submission" date="2015-07" db="EMBL/GenBank/DDBJ databases">
        <title>The genome of Eufriesea mexicana.</title>
        <authorList>
            <person name="Pan H."/>
            <person name="Kapheim K."/>
        </authorList>
    </citation>
    <scope>NUCLEOTIDE SEQUENCE [LARGE SCALE GENOMIC DNA]</scope>
    <source>
        <strain evidence="1">0111107269</strain>
        <tissue evidence="1">Whole body</tissue>
    </source>
</reference>
<evidence type="ECO:0000313" key="2">
    <source>
        <dbReference type="Proteomes" id="UP000250275"/>
    </source>
</evidence>
<proteinExistence type="predicted"/>
<feature type="non-terminal residue" evidence="1">
    <location>
        <position position="1"/>
    </location>
</feature>
<accession>A0A310SF64</accession>
<dbReference type="OrthoDB" id="8184399at2759"/>
<keyword evidence="2" id="KW-1185">Reference proteome</keyword>
<dbReference type="EMBL" id="KQ777939">
    <property type="protein sequence ID" value="OAD52040.1"/>
    <property type="molecule type" value="Genomic_DNA"/>
</dbReference>
<dbReference type="Proteomes" id="UP000250275">
    <property type="component" value="Unassembled WGS sequence"/>
</dbReference>